<accession>A0A381UA83</accession>
<dbReference type="EMBL" id="UINC01006041">
    <property type="protein sequence ID" value="SVA25110.1"/>
    <property type="molecule type" value="Genomic_DNA"/>
</dbReference>
<organism evidence="4">
    <name type="scientific">marine metagenome</name>
    <dbReference type="NCBI Taxonomy" id="408172"/>
    <lineage>
        <taxon>unclassified sequences</taxon>
        <taxon>metagenomes</taxon>
        <taxon>ecological metagenomes</taxon>
    </lineage>
</organism>
<dbReference type="Gene3D" id="3.55.50.30">
    <property type="match status" value="1"/>
</dbReference>
<evidence type="ECO:0000259" key="3">
    <source>
        <dbReference type="Pfam" id="PF16344"/>
    </source>
</evidence>
<dbReference type="AlphaFoldDB" id="A0A381UA83"/>
<dbReference type="Pfam" id="PF04773">
    <property type="entry name" value="FecR"/>
    <property type="match status" value="1"/>
</dbReference>
<protein>
    <recommendedName>
        <fullName evidence="5">FecR protein domain-containing protein</fullName>
    </recommendedName>
</protein>
<keyword evidence="1" id="KW-1133">Transmembrane helix</keyword>
<keyword evidence="1" id="KW-0472">Membrane</keyword>
<name>A0A381UA83_9ZZZZ</name>
<sequence length="298" mass="33572">MKMKKLDNLQKLIWEHSAQVDLPSPPDKEAVWMRLSQHMDISDMDIDLNQDQQRIAPPAQRFLSKFKPRITYAVALGLALIFALPIAYDSLTTETLVTQTTDFRTLQLPDGSTITLNAESQIKYKKDFNTDHRSLTLSGEAYFDVQKGNTPFTINTNHGQVTVLGTSFNVRAREDGFEVGVNEGIVKVSNDAKSVILQKGQMIDVDSQFDEKNLQNVSYGNYPDWMHEKLVCEQTPLSEVCDEIERTFGISFKFANPSFSDITVTGVIDAKDLNTVLSTISLLTQHEFKFDGDTCTIF</sequence>
<dbReference type="PANTHER" id="PTHR30273">
    <property type="entry name" value="PERIPLASMIC SIGNAL SENSOR AND SIGMA FACTOR ACTIVATOR FECR-RELATED"/>
    <property type="match status" value="1"/>
</dbReference>
<feature type="transmembrane region" description="Helical" evidence="1">
    <location>
        <begin position="70"/>
        <end position="88"/>
    </location>
</feature>
<dbReference type="InterPro" id="IPR012373">
    <property type="entry name" value="Ferrdict_sens_TM"/>
</dbReference>
<dbReference type="PANTHER" id="PTHR30273:SF2">
    <property type="entry name" value="PROTEIN FECR"/>
    <property type="match status" value="1"/>
</dbReference>
<dbReference type="Gene3D" id="2.60.120.1440">
    <property type="match status" value="1"/>
</dbReference>
<evidence type="ECO:0000259" key="2">
    <source>
        <dbReference type="Pfam" id="PF04773"/>
    </source>
</evidence>
<evidence type="ECO:0000256" key="1">
    <source>
        <dbReference type="SAM" id="Phobius"/>
    </source>
</evidence>
<keyword evidence="1" id="KW-0812">Transmembrane</keyword>
<dbReference type="GO" id="GO:0016989">
    <property type="term" value="F:sigma factor antagonist activity"/>
    <property type="evidence" value="ECO:0007669"/>
    <property type="project" value="TreeGrafter"/>
</dbReference>
<evidence type="ECO:0008006" key="5">
    <source>
        <dbReference type="Google" id="ProtNLM"/>
    </source>
</evidence>
<dbReference type="Pfam" id="PF16344">
    <property type="entry name" value="FecR_C"/>
    <property type="match status" value="1"/>
</dbReference>
<feature type="domain" description="FecR protein" evidence="2">
    <location>
        <begin position="95"/>
        <end position="187"/>
    </location>
</feature>
<feature type="domain" description="Protein FecR C-terminal" evidence="3">
    <location>
        <begin position="230"/>
        <end position="297"/>
    </location>
</feature>
<gene>
    <name evidence="4" type="ORF">METZ01_LOCUS77964</name>
</gene>
<dbReference type="PIRSF" id="PIRSF018266">
    <property type="entry name" value="FecR"/>
    <property type="match status" value="1"/>
</dbReference>
<dbReference type="InterPro" id="IPR032508">
    <property type="entry name" value="FecR_C"/>
</dbReference>
<proteinExistence type="predicted"/>
<evidence type="ECO:0000313" key="4">
    <source>
        <dbReference type="EMBL" id="SVA25110.1"/>
    </source>
</evidence>
<dbReference type="InterPro" id="IPR006860">
    <property type="entry name" value="FecR"/>
</dbReference>
<reference evidence="4" key="1">
    <citation type="submission" date="2018-05" db="EMBL/GenBank/DDBJ databases">
        <authorList>
            <person name="Lanie J.A."/>
            <person name="Ng W.-L."/>
            <person name="Kazmierczak K.M."/>
            <person name="Andrzejewski T.M."/>
            <person name="Davidsen T.M."/>
            <person name="Wayne K.J."/>
            <person name="Tettelin H."/>
            <person name="Glass J.I."/>
            <person name="Rusch D."/>
            <person name="Podicherti R."/>
            <person name="Tsui H.-C.T."/>
            <person name="Winkler M.E."/>
        </authorList>
    </citation>
    <scope>NUCLEOTIDE SEQUENCE</scope>
</reference>